<protein>
    <submittedName>
        <fullName evidence="1">Gp108</fullName>
    </submittedName>
</protein>
<dbReference type="OrthoDB" id="4660837at2"/>
<gene>
    <name evidence="1" type="ORF">RMCC_5852</name>
</gene>
<keyword evidence="2" id="KW-1185">Reference proteome</keyword>
<dbReference type="Proteomes" id="UP000069443">
    <property type="component" value="Unassembled WGS sequence"/>
</dbReference>
<evidence type="ECO:0000313" key="1">
    <source>
        <dbReference type="EMBL" id="GAS98887.1"/>
    </source>
</evidence>
<name>A0A100WHU7_MYCCR</name>
<dbReference type="RefSeq" id="WP_062659642.1">
    <property type="nucleotide sequence ID" value="NZ_BCSY01000111.1"/>
</dbReference>
<comment type="caution">
    <text evidence="1">The sequence shown here is derived from an EMBL/GenBank/DDBJ whole genome shotgun (WGS) entry which is preliminary data.</text>
</comment>
<dbReference type="AlphaFoldDB" id="A0A100WHU7"/>
<dbReference type="STRING" id="228230.RMCC_5852"/>
<reference evidence="2" key="1">
    <citation type="journal article" date="2016" name="Genome Announc.">
        <title>Draft Genome Sequences of Five Rapidly Growing Mycobacterium Species, M. thermoresistibile, M. fortuitum subsp. acetamidolyticum, M. canariasense, M. brisbanense, and M. novocastrense.</title>
        <authorList>
            <person name="Katahira K."/>
            <person name="Ogura Y."/>
            <person name="Gotoh Y."/>
            <person name="Hayashi T."/>
        </authorList>
    </citation>
    <scope>NUCLEOTIDE SEQUENCE [LARGE SCALE GENOMIC DNA]</scope>
    <source>
        <strain evidence="2">JCM15298</strain>
    </source>
</reference>
<dbReference type="EMBL" id="BCSY01000111">
    <property type="protein sequence ID" value="GAS98887.1"/>
    <property type="molecule type" value="Genomic_DNA"/>
</dbReference>
<evidence type="ECO:0000313" key="2">
    <source>
        <dbReference type="Proteomes" id="UP000069443"/>
    </source>
</evidence>
<accession>A0A100WHU7</accession>
<organism evidence="1 2">
    <name type="scientific">Mycolicibacterium canariasense</name>
    <name type="common">Mycobacterium canariasense</name>
    <dbReference type="NCBI Taxonomy" id="228230"/>
    <lineage>
        <taxon>Bacteria</taxon>
        <taxon>Bacillati</taxon>
        <taxon>Actinomycetota</taxon>
        <taxon>Actinomycetes</taxon>
        <taxon>Mycobacteriales</taxon>
        <taxon>Mycobacteriaceae</taxon>
        <taxon>Mycolicibacterium</taxon>
    </lineage>
</organism>
<reference evidence="2" key="2">
    <citation type="submission" date="2016-02" db="EMBL/GenBank/DDBJ databases">
        <title>Draft genome sequence of five rapidly growing Mycobacterium species.</title>
        <authorList>
            <person name="Katahira K."/>
            <person name="Gotou Y."/>
            <person name="Iida K."/>
            <person name="Ogura Y."/>
            <person name="Hayashi T."/>
        </authorList>
    </citation>
    <scope>NUCLEOTIDE SEQUENCE [LARGE SCALE GENOMIC DNA]</scope>
    <source>
        <strain evidence="2">JCM15298</strain>
    </source>
</reference>
<proteinExistence type="predicted"/>
<sequence>MADIQTAKYLAPLTMTVPLTSGVPATPGRINLYDATVGDVTAALPLINDVGESTIVAFAKQDGTANAVIATCQGPDTIMELVTELPLVVQGQVVAFQVLNGVWWPISGYRPVPDDPTPFILTLWDDVDAAAARATLGARGFAPRVTPIVSAAQPAWSWDTTDQVSITAQAVDFSSMTLGITGTPTDGQPIVLRIKDNGTGRAISWGSAWREVGTALPTTTVAGKTLYVGGKWNAADTVIDVLAVQRVA</sequence>